<dbReference type="Proteomes" id="UP001315967">
    <property type="component" value="Chromosome"/>
</dbReference>
<evidence type="ECO:0000313" key="2">
    <source>
        <dbReference type="EMBL" id="UUX34308.1"/>
    </source>
</evidence>
<feature type="region of interest" description="Disordered" evidence="1">
    <location>
        <begin position="152"/>
        <end position="236"/>
    </location>
</feature>
<dbReference type="PIRSF" id="PIRSF012565">
    <property type="entry name" value="DUF1027"/>
    <property type="match status" value="1"/>
</dbReference>
<feature type="compositionally biased region" description="Polar residues" evidence="1">
    <location>
        <begin position="152"/>
        <end position="164"/>
    </location>
</feature>
<evidence type="ECO:0000256" key="1">
    <source>
        <dbReference type="SAM" id="MobiDB-lite"/>
    </source>
</evidence>
<proteinExistence type="predicted"/>
<keyword evidence="3" id="KW-1185">Reference proteome</keyword>
<name>A0ABY5P790_9LACT</name>
<dbReference type="InterPro" id="IPR009370">
    <property type="entry name" value="YutD-like"/>
</dbReference>
<dbReference type="Gene3D" id="3.50.4.20">
    <property type="match status" value="1"/>
</dbReference>
<reference evidence="2 3" key="1">
    <citation type="submission" date="2022-08" db="EMBL/GenBank/DDBJ databases">
        <title>Aerococcaceae sp. nov isolated from spoiled eye mask.</title>
        <authorList>
            <person name="Zhou G."/>
            <person name="Xie X.-B."/>
            <person name="Shi Q.-S."/>
            <person name="Wang Y.-S."/>
            <person name="Wen X."/>
            <person name="Peng H."/>
            <person name="Yang X.-J."/>
            <person name="Tao H.-B."/>
            <person name="Huang X.-M."/>
        </authorList>
    </citation>
    <scope>NUCLEOTIDE SEQUENCE [LARGE SCALE GENOMIC DNA]</scope>
    <source>
        <strain evidence="3">DM20194951</strain>
    </source>
</reference>
<dbReference type="RefSeq" id="WP_313793811.1">
    <property type="nucleotide sequence ID" value="NZ_CP102453.1"/>
</dbReference>
<organism evidence="2 3">
    <name type="scientific">Fundicoccus culcitae</name>
    <dbReference type="NCBI Taxonomy" id="2969821"/>
    <lineage>
        <taxon>Bacteria</taxon>
        <taxon>Bacillati</taxon>
        <taxon>Bacillota</taxon>
        <taxon>Bacilli</taxon>
        <taxon>Lactobacillales</taxon>
        <taxon>Aerococcaceae</taxon>
        <taxon>Fundicoccus</taxon>
    </lineage>
</organism>
<gene>
    <name evidence="2" type="ORF">NRE15_01150</name>
</gene>
<sequence length="236" mass="27712">MKQKEESMSQQIGDILDELAQQGTDSKDIYQLDNESLQIKDVDYMLVKDYREAFDFEAFKIRYQDYFEKFDFIVGDWGYEQLRLRGFYQLNQKRVPVDQTINFLDDYIKEYCNFGCRYFVLAKTESFLQYEKLIKNYKGTIPLDYQPKTTNQTKAVVTTPNRNPFGSGKREKKPHSSNKRPDKSKDDFLIKTKTKKNQGNPSKNHPTSAKQTNNANQKKANNAFVIKKQKSQTNRG</sequence>
<feature type="compositionally biased region" description="Low complexity" evidence="1">
    <location>
        <begin position="209"/>
        <end position="223"/>
    </location>
</feature>
<feature type="compositionally biased region" description="Basic and acidic residues" evidence="1">
    <location>
        <begin position="179"/>
        <end position="190"/>
    </location>
</feature>
<accession>A0ABY5P790</accession>
<evidence type="ECO:0000313" key="3">
    <source>
        <dbReference type="Proteomes" id="UP001315967"/>
    </source>
</evidence>
<dbReference type="EMBL" id="CP102453">
    <property type="protein sequence ID" value="UUX34308.1"/>
    <property type="molecule type" value="Genomic_DNA"/>
</dbReference>
<protein>
    <submittedName>
        <fullName evidence="2">YutD family protein</fullName>
    </submittedName>
</protein>
<dbReference type="InterPro" id="IPR038141">
    <property type="entry name" value="YutD-like_sf"/>
</dbReference>
<feature type="compositionally biased region" description="Polar residues" evidence="1">
    <location>
        <begin position="197"/>
        <end position="208"/>
    </location>
</feature>
<dbReference type="Pfam" id="PF06265">
    <property type="entry name" value="YutD-like"/>
    <property type="match status" value="1"/>
</dbReference>